<dbReference type="InterPro" id="IPR034744">
    <property type="entry name" value="RH2"/>
</dbReference>
<evidence type="ECO:0000256" key="1">
    <source>
        <dbReference type="ARBA" id="ARBA00004496"/>
    </source>
</evidence>
<feature type="region of interest" description="Disordered" evidence="5">
    <location>
        <begin position="493"/>
        <end position="518"/>
    </location>
</feature>
<evidence type="ECO:0000256" key="5">
    <source>
        <dbReference type="SAM" id="MobiDB-lite"/>
    </source>
</evidence>
<feature type="coiled-coil region" evidence="4">
    <location>
        <begin position="347"/>
        <end position="466"/>
    </location>
</feature>
<dbReference type="InterPro" id="IPR032486">
    <property type="entry name" value="JIP_LZII"/>
</dbReference>
<evidence type="ECO:0000313" key="8">
    <source>
        <dbReference type="EMBL" id="TPP59546.1"/>
    </source>
</evidence>
<evidence type="ECO:0000259" key="6">
    <source>
        <dbReference type="PROSITE" id="PS51776"/>
    </source>
</evidence>
<keyword evidence="3 4" id="KW-0175">Coiled coil</keyword>
<name>A0A504YGF4_FASGI</name>
<dbReference type="AlphaFoldDB" id="A0A504YGF4"/>
<feature type="coiled-coil region" evidence="4">
    <location>
        <begin position="143"/>
        <end position="209"/>
    </location>
</feature>
<keyword evidence="8" id="KW-0808">Transferase</keyword>
<feature type="domain" description="RH1" evidence="6">
    <location>
        <begin position="61"/>
        <end position="149"/>
    </location>
</feature>
<feature type="region of interest" description="Disordered" evidence="5">
    <location>
        <begin position="234"/>
        <end position="253"/>
    </location>
</feature>
<dbReference type="PANTHER" id="PTHR13886">
    <property type="entry name" value="JNK/SAPK-ASSOCIATED PROTEIN"/>
    <property type="match status" value="1"/>
</dbReference>
<dbReference type="Pfam" id="PF16471">
    <property type="entry name" value="JIP_LZII"/>
    <property type="match status" value="1"/>
</dbReference>
<feature type="domain" description="RH2" evidence="7">
    <location>
        <begin position="431"/>
        <end position="499"/>
    </location>
</feature>
<feature type="region of interest" description="Disordered" evidence="5">
    <location>
        <begin position="285"/>
        <end position="324"/>
    </location>
</feature>
<organism evidence="8 9">
    <name type="scientific">Fasciola gigantica</name>
    <name type="common">Giant liver fluke</name>
    <dbReference type="NCBI Taxonomy" id="46835"/>
    <lineage>
        <taxon>Eukaryota</taxon>
        <taxon>Metazoa</taxon>
        <taxon>Spiralia</taxon>
        <taxon>Lophotrochozoa</taxon>
        <taxon>Platyhelminthes</taxon>
        <taxon>Trematoda</taxon>
        <taxon>Digenea</taxon>
        <taxon>Plagiorchiida</taxon>
        <taxon>Echinostomata</taxon>
        <taxon>Echinostomatoidea</taxon>
        <taxon>Fasciolidae</taxon>
        <taxon>Fasciola</taxon>
    </lineage>
</organism>
<dbReference type="InterPro" id="IPR034743">
    <property type="entry name" value="RH1"/>
</dbReference>
<comment type="caution">
    <text evidence="8">The sequence shown here is derived from an EMBL/GenBank/DDBJ whole genome shotgun (WGS) entry which is preliminary data.</text>
</comment>
<dbReference type="PANTHER" id="PTHR13886:SF4">
    <property type="entry name" value="JNK-INTERACTING PROTEIN 3"/>
    <property type="match status" value="1"/>
</dbReference>
<dbReference type="EMBL" id="SUNJ01010568">
    <property type="protein sequence ID" value="TPP59546.1"/>
    <property type="molecule type" value="Genomic_DNA"/>
</dbReference>
<evidence type="ECO:0000256" key="4">
    <source>
        <dbReference type="SAM" id="Coils"/>
    </source>
</evidence>
<reference evidence="8 9" key="1">
    <citation type="submission" date="2019-04" db="EMBL/GenBank/DDBJ databases">
        <title>Annotation for the trematode Fasciola gigantica.</title>
        <authorList>
            <person name="Choi Y.-J."/>
        </authorList>
    </citation>
    <scope>NUCLEOTIDE SEQUENCE [LARGE SCALE GENOMIC DNA]</scope>
    <source>
        <strain evidence="8">Uganda_cow_1</strain>
    </source>
</reference>
<gene>
    <name evidence="8" type="ORF">FGIG_00701</name>
</gene>
<dbReference type="PROSITE" id="PS51777">
    <property type="entry name" value="RH2"/>
    <property type="match status" value="1"/>
</dbReference>
<evidence type="ECO:0000313" key="9">
    <source>
        <dbReference type="Proteomes" id="UP000316759"/>
    </source>
</evidence>
<proteinExistence type="predicted"/>
<dbReference type="Gene3D" id="1.20.5.1000">
    <property type="entry name" value="arf6 gtpase in complex with a specific effector, jip4"/>
    <property type="match status" value="1"/>
</dbReference>
<accession>A0A504YGF4</accession>
<sequence>MSKESAAENLGQRNMEASSKILENGSFHSKKEDEPQNNQDQTYGSLGDLYFSESAATLDTNSDSSQASPSAGVMTDRVQRVASNIYAEFKAMIEAYGLPVVERLMPLVVGLLENLDEVYKDQAAYHEEVYQLREQNGFMIGELEREKDRRKQAELRLIHVEDAFDEERKTQEAKVEALILNSRQVELKYQNLKDQFARMEAKEVEWKKESQRLHEHINELIRSKLDLTDQIKFANQSSTKSPTKTSAGIRPGSSNAPTFGIVVGLSGDGDTAVHSGIENMYDATSGGFGFDEMPSSDAEGVLPDEEIPDDSASPPIATADNDTGAFAGMRREIDILIKENMELVETKDALNVVKDDLIAKLDSLNLENASLRESVSHLTRSRSTLQSELASTDQLLNDTRHELEELRDRLAVSSHRFESSVPESDSSSVHRKRFTRAEMARVLSERNQYKERLMELQEAVHLTETLRAGQKGHPELLLGLSAAATSASGTGGMLGSSFTGRHSPAVPANRPLQTLQNL</sequence>
<dbReference type="GO" id="GO:0019894">
    <property type="term" value="F:kinesin binding"/>
    <property type="evidence" value="ECO:0007669"/>
    <property type="project" value="TreeGrafter"/>
</dbReference>
<dbReference type="OrthoDB" id="10256043at2759"/>
<keyword evidence="8" id="KW-0418">Kinase</keyword>
<dbReference type="Pfam" id="PF09744">
    <property type="entry name" value="RH1"/>
    <property type="match status" value="1"/>
</dbReference>
<evidence type="ECO:0000256" key="2">
    <source>
        <dbReference type="ARBA" id="ARBA00022490"/>
    </source>
</evidence>
<dbReference type="GO" id="GO:0005078">
    <property type="term" value="F:MAP-kinase scaffold activity"/>
    <property type="evidence" value="ECO:0007669"/>
    <property type="project" value="InterPro"/>
</dbReference>
<dbReference type="STRING" id="46835.A0A504YGF4"/>
<feature type="region of interest" description="Disordered" evidence="5">
    <location>
        <begin position="1"/>
        <end position="45"/>
    </location>
</feature>
<keyword evidence="2" id="KW-0963">Cytoplasm</keyword>
<dbReference type="PROSITE" id="PS51776">
    <property type="entry name" value="RH1"/>
    <property type="match status" value="1"/>
</dbReference>
<dbReference type="InterPro" id="IPR039911">
    <property type="entry name" value="JIP3/JIP4"/>
</dbReference>
<dbReference type="GO" id="GO:0008432">
    <property type="term" value="F:JUN kinase binding"/>
    <property type="evidence" value="ECO:0007669"/>
    <property type="project" value="TreeGrafter"/>
</dbReference>
<keyword evidence="9" id="KW-1185">Reference proteome</keyword>
<dbReference type="GO" id="GO:0030159">
    <property type="term" value="F:signaling receptor complex adaptor activity"/>
    <property type="evidence" value="ECO:0007669"/>
    <property type="project" value="TreeGrafter"/>
</dbReference>
<evidence type="ECO:0000259" key="7">
    <source>
        <dbReference type="PROSITE" id="PS51777"/>
    </source>
</evidence>
<comment type="subcellular location">
    <subcellularLocation>
        <location evidence="1">Cytoplasm</location>
    </subcellularLocation>
</comment>
<dbReference type="GO" id="GO:0005737">
    <property type="term" value="C:cytoplasm"/>
    <property type="evidence" value="ECO:0007669"/>
    <property type="project" value="UniProtKB-SubCell"/>
</dbReference>
<dbReference type="GO" id="GO:0016192">
    <property type="term" value="P:vesicle-mediated transport"/>
    <property type="evidence" value="ECO:0007669"/>
    <property type="project" value="TreeGrafter"/>
</dbReference>
<dbReference type="GO" id="GO:0016301">
    <property type="term" value="F:kinase activity"/>
    <property type="evidence" value="ECO:0007669"/>
    <property type="project" value="UniProtKB-KW"/>
</dbReference>
<dbReference type="Proteomes" id="UP000316759">
    <property type="component" value="Unassembled WGS sequence"/>
</dbReference>
<protein>
    <submittedName>
        <fullName evidence="8">C-Jun-amino-terminal kinase-interacting protein 4</fullName>
    </submittedName>
</protein>
<evidence type="ECO:0000256" key="3">
    <source>
        <dbReference type="ARBA" id="ARBA00023054"/>
    </source>
</evidence>